<organism evidence="2 3">
    <name type="scientific">Hemibagrus wyckioides</name>
    <dbReference type="NCBI Taxonomy" id="337641"/>
    <lineage>
        <taxon>Eukaryota</taxon>
        <taxon>Metazoa</taxon>
        <taxon>Chordata</taxon>
        <taxon>Craniata</taxon>
        <taxon>Vertebrata</taxon>
        <taxon>Euteleostomi</taxon>
        <taxon>Actinopterygii</taxon>
        <taxon>Neopterygii</taxon>
        <taxon>Teleostei</taxon>
        <taxon>Ostariophysi</taxon>
        <taxon>Siluriformes</taxon>
        <taxon>Bagridae</taxon>
        <taxon>Hemibagrus</taxon>
    </lineage>
</organism>
<gene>
    <name evidence="2" type="ORF">KOW79_017470</name>
</gene>
<reference evidence="2 3" key="1">
    <citation type="submission" date="2021-06" db="EMBL/GenBank/DDBJ databases">
        <title>Chromosome-level genome assembly of the red-tail catfish (Hemibagrus wyckioides).</title>
        <authorList>
            <person name="Shao F."/>
        </authorList>
    </citation>
    <scope>NUCLEOTIDE SEQUENCE [LARGE SCALE GENOMIC DNA]</scope>
    <source>
        <strain evidence="2">EC202008001</strain>
        <tissue evidence="2">Blood</tissue>
    </source>
</reference>
<feature type="compositionally biased region" description="Basic residues" evidence="1">
    <location>
        <begin position="97"/>
        <end position="107"/>
    </location>
</feature>
<feature type="compositionally biased region" description="Polar residues" evidence="1">
    <location>
        <begin position="1"/>
        <end position="14"/>
    </location>
</feature>
<feature type="region of interest" description="Disordered" evidence="1">
    <location>
        <begin position="1"/>
        <end position="33"/>
    </location>
</feature>
<name>A0A9D3SC31_9TELE</name>
<evidence type="ECO:0000313" key="3">
    <source>
        <dbReference type="Proteomes" id="UP000824219"/>
    </source>
</evidence>
<dbReference type="EMBL" id="JAHKSW010000021">
    <property type="protein sequence ID" value="KAG7318996.1"/>
    <property type="molecule type" value="Genomic_DNA"/>
</dbReference>
<proteinExistence type="predicted"/>
<feature type="region of interest" description="Disordered" evidence="1">
    <location>
        <begin position="49"/>
        <end position="107"/>
    </location>
</feature>
<dbReference type="Proteomes" id="UP000824219">
    <property type="component" value="Linkage Group LG21"/>
</dbReference>
<evidence type="ECO:0000256" key="1">
    <source>
        <dbReference type="SAM" id="MobiDB-lite"/>
    </source>
</evidence>
<comment type="caution">
    <text evidence="2">The sequence shown here is derived from an EMBL/GenBank/DDBJ whole genome shotgun (WGS) entry which is preliminary data.</text>
</comment>
<sequence length="107" mass="12392">MTTVTSQNKTDQCVSRSRNRNRFFRNRRPKTQKLEERVKELEALLCEARRDYDLKSKKQGQALGSSEGATGSTTEPTEEEVTETQKQSDCPGAKKKEDKKRKRKKKK</sequence>
<feature type="compositionally biased region" description="Basic residues" evidence="1">
    <location>
        <begin position="17"/>
        <end position="31"/>
    </location>
</feature>
<evidence type="ECO:0000313" key="2">
    <source>
        <dbReference type="EMBL" id="KAG7318996.1"/>
    </source>
</evidence>
<feature type="compositionally biased region" description="Low complexity" evidence="1">
    <location>
        <begin position="64"/>
        <end position="75"/>
    </location>
</feature>
<protein>
    <submittedName>
        <fullName evidence="2">Uncharacterized protein</fullName>
    </submittedName>
</protein>
<accession>A0A9D3SC31</accession>
<keyword evidence="3" id="KW-1185">Reference proteome</keyword>
<dbReference type="AlphaFoldDB" id="A0A9D3SC31"/>